<comment type="caution">
    <text evidence="2">The sequence shown here is derived from an EMBL/GenBank/DDBJ whole genome shotgun (WGS) entry which is preliminary data.</text>
</comment>
<organism evidence="2 3">
    <name type="scientific">Portunus trituberculatus</name>
    <name type="common">Swimming crab</name>
    <name type="synonym">Neptunus trituberculatus</name>
    <dbReference type="NCBI Taxonomy" id="210409"/>
    <lineage>
        <taxon>Eukaryota</taxon>
        <taxon>Metazoa</taxon>
        <taxon>Ecdysozoa</taxon>
        <taxon>Arthropoda</taxon>
        <taxon>Crustacea</taxon>
        <taxon>Multicrustacea</taxon>
        <taxon>Malacostraca</taxon>
        <taxon>Eumalacostraca</taxon>
        <taxon>Eucarida</taxon>
        <taxon>Decapoda</taxon>
        <taxon>Pleocyemata</taxon>
        <taxon>Brachyura</taxon>
        <taxon>Eubrachyura</taxon>
        <taxon>Portunoidea</taxon>
        <taxon>Portunidae</taxon>
        <taxon>Portuninae</taxon>
        <taxon>Portunus</taxon>
    </lineage>
</organism>
<gene>
    <name evidence="2" type="ORF">E2C01_089102</name>
</gene>
<proteinExistence type="predicted"/>
<dbReference type="Proteomes" id="UP000324222">
    <property type="component" value="Unassembled WGS sequence"/>
</dbReference>
<reference evidence="2 3" key="1">
    <citation type="submission" date="2019-05" db="EMBL/GenBank/DDBJ databases">
        <title>Another draft genome of Portunus trituberculatus and its Hox gene families provides insights of decapod evolution.</title>
        <authorList>
            <person name="Jeong J.-H."/>
            <person name="Song I."/>
            <person name="Kim S."/>
            <person name="Choi T."/>
            <person name="Kim D."/>
            <person name="Ryu S."/>
            <person name="Kim W."/>
        </authorList>
    </citation>
    <scope>NUCLEOTIDE SEQUENCE [LARGE SCALE GENOMIC DNA]</scope>
    <source>
        <tissue evidence="2">Muscle</tissue>
    </source>
</reference>
<keyword evidence="3" id="KW-1185">Reference proteome</keyword>
<evidence type="ECO:0000256" key="1">
    <source>
        <dbReference type="SAM" id="MobiDB-lite"/>
    </source>
</evidence>
<feature type="region of interest" description="Disordered" evidence="1">
    <location>
        <begin position="1"/>
        <end position="54"/>
    </location>
</feature>
<dbReference type="AlphaFoldDB" id="A0A5B7JNN5"/>
<accession>A0A5B7JNN5</accession>
<sequence length="133" mass="14213">MSRDLTGVWCTGPAVAPPPSSNDVTEASRQPAAGVLLGGETMSSPAQPGPLSFGPEDGDVASVWGCKSISLWYHTRSLAHTLREVQGVEGWCSMKQRCREGDAAVLMVRCCCNWVHKSLLRSVLNNVAVSTLE</sequence>
<dbReference type="EMBL" id="VSRR010096735">
    <property type="protein sequence ID" value="MPC93954.1"/>
    <property type="molecule type" value="Genomic_DNA"/>
</dbReference>
<evidence type="ECO:0000313" key="3">
    <source>
        <dbReference type="Proteomes" id="UP000324222"/>
    </source>
</evidence>
<protein>
    <submittedName>
        <fullName evidence="2">Uncharacterized protein</fullName>
    </submittedName>
</protein>
<name>A0A5B7JNN5_PORTR</name>
<evidence type="ECO:0000313" key="2">
    <source>
        <dbReference type="EMBL" id="MPC93954.1"/>
    </source>
</evidence>